<proteinExistence type="predicted"/>
<dbReference type="PRINTS" id="PR00019">
    <property type="entry name" value="LEURICHRPT"/>
</dbReference>
<keyword evidence="1" id="KW-0433">Leucine-rich repeat</keyword>
<evidence type="ECO:0000313" key="5">
    <source>
        <dbReference type="Proteomes" id="UP000076078"/>
    </source>
</evidence>
<evidence type="ECO:0000256" key="3">
    <source>
        <dbReference type="PROSITE-ProRule" id="PRU00087"/>
    </source>
</evidence>
<dbReference type="Gene3D" id="3.80.10.10">
    <property type="entry name" value="Ribonuclease Inhibitor"/>
    <property type="match status" value="3"/>
</dbReference>
<sequence>MGNNLSQTARDRIYICKSNGCRDLNLSGCSCKTIPKRILRFRKHLNKLNVGKNTIQEFYTQIERFTVLQSLTADSNEIKEICPNLSKLENLTYLDISNNMLTTVPNNLKTLVHLNISYNQINSFKGVQLVLPRMEEFLYAFNNVQIFPTEILELTTLKKLDLSGNRLNYLPDEINHLIHLEHFNISENVFTTFPTPIAGLVNLKVLKMAGNNLGTLSNQFTLLHQLEVLDCTSCGLTSFDFDLGALKKLQELHLGKNSISQFSIQTALSFGELTETLRIIDLSQGAFKSIPKQIGWIKNLRILNISQNQITRVPGELFLLNPSIDVLINPNPLDYPFSEWIKESVPTLLSNLKPFMKAYGPRSQVTNLESKLKAMAPNQFTIQAFDYAGNPRVNGNDEFTVKMLLEGAGELPIPDESNHRNSLFIKSIDCICKDNKNGSYTVFFNSPQTGTYTINVTSDLLPIQGSPFTVELV</sequence>
<accession>A0A151Z2S8</accession>
<dbReference type="AlphaFoldDB" id="A0A151Z2S8"/>
<dbReference type="OrthoDB" id="2187496at2759"/>
<dbReference type="Gene3D" id="2.60.40.10">
    <property type="entry name" value="Immunoglobulins"/>
    <property type="match status" value="1"/>
</dbReference>
<keyword evidence="5" id="KW-1185">Reference proteome</keyword>
<dbReference type="PANTHER" id="PTHR48051:SF1">
    <property type="entry name" value="RAS SUPPRESSOR PROTEIN 1"/>
    <property type="match status" value="1"/>
</dbReference>
<feature type="repeat" description="Filamin" evidence="3">
    <location>
        <begin position="372"/>
        <end position="472"/>
    </location>
</feature>
<dbReference type="Pfam" id="PF00560">
    <property type="entry name" value="LRR_1"/>
    <property type="match status" value="1"/>
</dbReference>
<dbReference type="InterPro" id="IPR017868">
    <property type="entry name" value="Filamin/ABP280_repeat-like"/>
</dbReference>
<name>A0A151Z2S8_TIELA</name>
<dbReference type="FunCoup" id="A0A151Z2S8">
    <property type="interactions" value="21"/>
</dbReference>
<dbReference type="Pfam" id="PF00630">
    <property type="entry name" value="Filamin"/>
    <property type="match status" value="1"/>
</dbReference>
<keyword evidence="2" id="KW-0677">Repeat</keyword>
<dbReference type="InterPro" id="IPR013783">
    <property type="entry name" value="Ig-like_fold"/>
</dbReference>
<reference evidence="4 5" key="1">
    <citation type="submission" date="2015-12" db="EMBL/GenBank/DDBJ databases">
        <title>Dictyostelia acquired genes for synthesis and detection of signals that induce cell-type specialization by lateral gene transfer from prokaryotes.</title>
        <authorList>
            <person name="Gloeckner G."/>
            <person name="Schaap P."/>
        </authorList>
    </citation>
    <scope>NUCLEOTIDE SEQUENCE [LARGE SCALE GENOMIC DNA]</scope>
    <source>
        <strain evidence="4 5">TK</strain>
    </source>
</reference>
<dbReference type="InterPro" id="IPR032675">
    <property type="entry name" value="LRR_dom_sf"/>
</dbReference>
<evidence type="ECO:0000313" key="4">
    <source>
        <dbReference type="EMBL" id="KYQ88263.1"/>
    </source>
</evidence>
<dbReference type="GO" id="GO:0005737">
    <property type="term" value="C:cytoplasm"/>
    <property type="evidence" value="ECO:0007669"/>
    <property type="project" value="TreeGrafter"/>
</dbReference>
<dbReference type="InParanoid" id="A0A151Z2S8"/>
<protein>
    <submittedName>
        <fullName evidence="4">Filamin/ABP280 repeat-containing protein</fullName>
    </submittedName>
</protein>
<dbReference type="SMART" id="SM00369">
    <property type="entry name" value="LRR_TYP"/>
    <property type="match status" value="5"/>
</dbReference>
<organism evidence="4 5">
    <name type="scientific">Tieghemostelium lacteum</name>
    <name type="common">Slime mold</name>
    <name type="synonym">Dictyostelium lacteum</name>
    <dbReference type="NCBI Taxonomy" id="361077"/>
    <lineage>
        <taxon>Eukaryota</taxon>
        <taxon>Amoebozoa</taxon>
        <taxon>Evosea</taxon>
        <taxon>Eumycetozoa</taxon>
        <taxon>Dictyostelia</taxon>
        <taxon>Dictyosteliales</taxon>
        <taxon>Raperosteliaceae</taxon>
        <taxon>Tieghemostelium</taxon>
    </lineage>
</organism>
<comment type="caution">
    <text evidence="4">The sequence shown here is derived from an EMBL/GenBank/DDBJ whole genome shotgun (WGS) entry which is preliminary data.</text>
</comment>
<dbReference type="PROSITE" id="PS51450">
    <property type="entry name" value="LRR"/>
    <property type="match status" value="3"/>
</dbReference>
<dbReference type="STRING" id="361077.A0A151Z2S8"/>
<evidence type="ECO:0000256" key="1">
    <source>
        <dbReference type="ARBA" id="ARBA00022614"/>
    </source>
</evidence>
<dbReference type="Proteomes" id="UP000076078">
    <property type="component" value="Unassembled WGS sequence"/>
</dbReference>
<dbReference type="PROSITE" id="PS50194">
    <property type="entry name" value="FILAMIN_REPEAT"/>
    <property type="match status" value="1"/>
</dbReference>
<dbReference type="SMART" id="SM00364">
    <property type="entry name" value="LRR_BAC"/>
    <property type="match status" value="3"/>
</dbReference>
<dbReference type="InterPro" id="IPR001611">
    <property type="entry name" value="Leu-rich_rpt"/>
</dbReference>
<dbReference type="InterPro" id="IPR003591">
    <property type="entry name" value="Leu-rich_rpt_typical-subtyp"/>
</dbReference>
<dbReference type="Pfam" id="PF13855">
    <property type="entry name" value="LRR_8"/>
    <property type="match status" value="1"/>
</dbReference>
<dbReference type="InterPro" id="IPR014756">
    <property type="entry name" value="Ig_E-set"/>
</dbReference>
<dbReference type="EMBL" id="LODT01000051">
    <property type="protein sequence ID" value="KYQ88263.1"/>
    <property type="molecule type" value="Genomic_DNA"/>
</dbReference>
<dbReference type="SUPFAM" id="SSF52058">
    <property type="entry name" value="L domain-like"/>
    <property type="match status" value="1"/>
</dbReference>
<dbReference type="SUPFAM" id="SSF81296">
    <property type="entry name" value="E set domains"/>
    <property type="match status" value="1"/>
</dbReference>
<evidence type="ECO:0000256" key="2">
    <source>
        <dbReference type="ARBA" id="ARBA00022737"/>
    </source>
</evidence>
<dbReference type="PANTHER" id="PTHR48051">
    <property type="match status" value="1"/>
</dbReference>
<dbReference type="InterPro" id="IPR050216">
    <property type="entry name" value="LRR_domain-containing"/>
</dbReference>
<dbReference type="OMA" id="MAPNQFN"/>
<gene>
    <name evidence="4" type="ORF">DLAC_10955</name>
</gene>